<dbReference type="RefSeq" id="WP_369260731.1">
    <property type="nucleotide sequence ID" value="NZ_CP163440.1"/>
</dbReference>
<proteinExistence type="predicted"/>
<organism evidence="1">
    <name type="scientific">Streptomyces sp. R35</name>
    <dbReference type="NCBI Taxonomy" id="3238630"/>
    <lineage>
        <taxon>Bacteria</taxon>
        <taxon>Bacillati</taxon>
        <taxon>Actinomycetota</taxon>
        <taxon>Actinomycetes</taxon>
        <taxon>Kitasatosporales</taxon>
        <taxon>Streptomycetaceae</taxon>
        <taxon>Streptomyces</taxon>
    </lineage>
</organism>
<name>A0AB39SAU5_9ACTN</name>
<dbReference type="SUPFAM" id="SSF53649">
    <property type="entry name" value="Alkaline phosphatase-like"/>
    <property type="match status" value="1"/>
</dbReference>
<reference evidence="1" key="1">
    <citation type="submission" date="2024-07" db="EMBL/GenBank/DDBJ databases">
        <authorList>
            <person name="Yu S.T."/>
        </authorList>
    </citation>
    <scope>NUCLEOTIDE SEQUENCE</scope>
    <source>
        <strain evidence="1">R35</strain>
    </source>
</reference>
<dbReference type="InterPro" id="IPR002591">
    <property type="entry name" value="Phosphodiest/P_Trfase"/>
</dbReference>
<dbReference type="InterPro" id="IPR017850">
    <property type="entry name" value="Alkaline_phosphatase_core_sf"/>
</dbReference>
<dbReference type="EMBL" id="CP163440">
    <property type="protein sequence ID" value="XDQ64031.1"/>
    <property type="molecule type" value="Genomic_DNA"/>
</dbReference>
<dbReference type="Pfam" id="PF01663">
    <property type="entry name" value="Phosphodiest"/>
    <property type="match status" value="1"/>
</dbReference>
<gene>
    <name evidence="1" type="ORF">AB5J50_26235</name>
</gene>
<dbReference type="AlphaFoldDB" id="A0AB39SAU5"/>
<evidence type="ECO:0000313" key="1">
    <source>
        <dbReference type="EMBL" id="XDQ64031.1"/>
    </source>
</evidence>
<sequence length="355" mass="37387">MPEVVERCLSNAPRGLCVLAIDGLSYGVAEGALAHARTRPLRSTFPSTSTTAWLTAVTGADPSRHGALGMVYRAPDADCVTHLITGETYAFGPCPPPKNPLLHGGPTLFDRAVAAGGAAFVVGAELERLTGEWAAALLHGARVVPSSAAELDPDPVAVVERTVREVEAVLADSHEVPPLVWAYVNLDDHIHLAGYDDRLHASLRLLDTAASRWADAGWSVLAHADHGQVPVAPKAELLDAWARLDSPAHCRMPGGGAGRVRWMYPLPGHERELAAALSDALGDHALVLTPDDLAERGLLAATPVVRERIGAVVALATSAAFPVPDPTVAWEHGSLSDDEMFVPLAAWNAPLAQDS</sequence>
<dbReference type="Gene3D" id="3.40.720.10">
    <property type="entry name" value="Alkaline Phosphatase, subunit A"/>
    <property type="match status" value="1"/>
</dbReference>
<accession>A0AB39SAU5</accession>
<protein>
    <submittedName>
        <fullName evidence="1">Alkaline phosphatase family protein</fullName>
    </submittedName>
</protein>